<keyword evidence="3" id="KW-1185">Reference proteome</keyword>
<feature type="region of interest" description="Disordered" evidence="1">
    <location>
        <begin position="1"/>
        <end position="35"/>
    </location>
</feature>
<dbReference type="GeneID" id="19121048"/>
<feature type="compositionally biased region" description="Basic and acidic residues" evidence="1">
    <location>
        <begin position="12"/>
        <end position="22"/>
    </location>
</feature>
<feature type="compositionally biased region" description="Polar residues" evidence="1">
    <location>
        <begin position="59"/>
        <end position="82"/>
    </location>
</feature>
<name>W6ZM89_COCMI</name>
<dbReference type="EMBL" id="KI963999">
    <property type="protein sequence ID" value="EUC44691.1"/>
    <property type="molecule type" value="Genomic_DNA"/>
</dbReference>
<dbReference type="Proteomes" id="UP000054032">
    <property type="component" value="Unassembled WGS sequence"/>
</dbReference>
<dbReference type="HOGENOM" id="CLU_1895828_0_0_1"/>
<feature type="region of interest" description="Disordered" evidence="1">
    <location>
        <begin position="51"/>
        <end position="86"/>
    </location>
</feature>
<dbReference type="KEGG" id="bor:COCMIDRAFT_27030"/>
<organism evidence="2 3">
    <name type="scientific">Bipolaris oryzae ATCC 44560</name>
    <dbReference type="NCBI Taxonomy" id="930090"/>
    <lineage>
        <taxon>Eukaryota</taxon>
        <taxon>Fungi</taxon>
        <taxon>Dikarya</taxon>
        <taxon>Ascomycota</taxon>
        <taxon>Pezizomycotina</taxon>
        <taxon>Dothideomycetes</taxon>
        <taxon>Pleosporomycetidae</taxon>
        <taxon>Pleosporales</taxon>
        <taxon>Pleosporineae</taxon>
        <taxon>Pleosporaceae</taxon>
        <taxon>Bipolaris</taxon>
    </lineage>
</organism>
<evidence type="ECO:0000313" key="2">
    <source>
        <dbReference type="EMBL" id="EUC44691.1"/>
    </source>
</evidence>
<evidence type="ECO:0000256" key="1">
    <source>
        <dbReference type="SAM" id="MobiDB-lite"/>
    </source>
</evidence>
<gene>
    <name evidence="2" type="ORF">COCMIDRAFT_27030</name>
</gene>
<evidence type="ECO:0000313" key="3">
    <source>
        <dbReference type="Proteomes" id="UP000054032"/>
    </source>
</evidence>
<protein>
    <submittedName>
        <fullName evidence="2">Uncharacterized protein</fullName>
    </submittedName>
</protein>
<feature type="compositionally biased region" description="Basic and acidic residues" evidence="1">
    <location>
        <begin position="113"/>
        <end position="134"/>
    </location>
</feature>
<proteinExistence type="predicted"/>
<feature type="region of interest" description="Disordered" evidence="1">
    <location>
        <begin position="106"/>
        <end position="134"/>
    </location>
</feature>
<dbReference type="AlphaFoldDB" id="W6ZM89"/>
<dbReference type="RefSeq" id="XP_007688781.1">
    <property type="nucleotide sequence ID" value="XM_007690591.1"/>
</dbReference>
<accession>W6ZM89</accession>
<reference evidence="2 3" key="1">
    <citation type="journal article" date="2013" name="PLoS Genet.">
        <title>Comparative genome structure, secondary metabolite, and effector coding capacity across Cochliobolus pathogens.</title>
        <authorList>
            <person name="Condon B.J."/>
            <person name="Leng Y."/>
            <person name="Wu D."/>
            <person name="Bushley K.E."/>
            <person name="Ohm R.A."/>
            <person name="Otillar R."/>
            <person name="Martin J."/>
            <person name="Schackwitz W."/>
            <person name="Grimwood J."/>
            <person name="MohdZainudin N."/>
            <person name="Xue C."/>
            <person name="Wang R."/>
            <person name="Manning V.A."/>
            <person name="Dhillon B."/>
            <person name="Tu Z.J."/>
            <person name="Steffenson B.J."/>
            <person name="Salamov A."/>
            <person name="Sun H."/>
            <person name="Lowry S."/>
            <person name="LaButti K."/>
            <person name="Han J."/>
            <person name="Copeland A."/>
            <person name="Lindquist E."/>
            <person name="Barry K."/>
            <person name="Schmutz J."/>
            <person name="Baker S.E."/>
            <person name="Ciuffetti L.M."/>
            <person name="Grigoriev I.V."/>
            <person name="Zhong S."/>
            <person name="Turgeon B.G."/>
        </authorList>
    </citation>
    <scope>NUCLEOTIDE SEQUENCE [LARGE SCALE GENOMIC DNA]</scope>
    <source>
        <strain evidence="2 3">ATCC 44560</strain>
    </source>
</reference>
<sequence length="134" mass="14815">MAVVFGGSSESRNYKVDEREARSTQGVVGEPKRRQQALTQQATIVVAAQTQETAKRQQPGCSQTLRSLSSGPVVPTTRSGVQSRAADEWHRGVECSLCIRRSRRCSRGHRRRGLLDTEAGTRADCDNRGMRDEV</sequence>